<sequence length="262" mass="28163">MTAAATAGLRVLVVDDVAPALDEMCQLLREAPGVTSVEAAADALTALRMIPTTTPDAVFLDISMPGMDGLELAGLLGRMTDPPAIVFVTAFEQHAVSAYGVGAVDYLLKPVSAERLGAALGRVHRVRNAGAAPAQAVDELAAVPVELGGRTRFVRRADVRFAEAQGDYVRLHTRNGSHLVRIPISRLEEHWRGVGYVRVHRSYLLSVHAVQELRSDVSGGLLAHTDVGDVPVSRRHARELRDRLLDAATRGEFDSGARRDGR</sequence>
<name>A0ABU2NCS4_9PSEU</name>
<dbReference type="InterPro" id="IPR001789">
    <property type="entry name" value="Sig_transdc_resp-reg_receiver"/>
</dbReference>
<proteinExistence type="predicted"/>
<comment type="caution">
    <text evidence="5">The sequence shown here is derived from an EMBL/GenBank/DDBJ whole genome shotgun (WGS) entry which is preliminary data.</text>
</comment>
<reference evidence="6" key="1">
    <citation type="submission" date="2023-07" db="EMBL/GenBank/DDBJ databases">
        <title>30 novel species of actinomycetes from the DSMZ collection.</title>
        <authorList>
            <person name="Nouioui I."/>
        </authorList>
    </citation>
    <scope>NUCLEOTIDE SEQUENCE [LARGE SCALE GENOMIC DNA]</scope>
    <source>
        <strain evidence="6">DSM 45834</strain>
    </source>
</reference>
<evidence type="ECO:0000313" key="6">
    <source>
        <dbReference type="Proteomes" id="UP001183202"/>
    </source>
</evidence>
<dbReference type="PANTHER" id="PTHR48111:SF69">
    <property type="entry name" value="RESPONSE REGULATOR RECEIVER"/>
    <property type="match status" value="1"/>
</dbReference>
<gene>
    <name evidence="5" type="ORF">RM445_19645</name>
</gene>
<keyword evidence="6" id="KW-1185">Reference proteome</keyword>
<dbReference type="InterPro" id="IPR039420">
    <property type="entry name" value="WalR-like"/>
</dbReference>
<keyword evidence="2" id="KW-0597">Phosphoprotein</keyword>
<dbReference type="Gene3D" id="2.40.50.1020">
    <property type="entry name" value="LytTr DNA-binding domain"/>
    <property type="match status" value="1"/>
</dbReference>
<dbReference type="EMBL" id="JAVREJ010000014">
    <property type="protein sequence ID" value="MDT0351741.1"/>
    <property type="molecule type" value="Genomic_DNA"/>
</dbReference>
<dbReference type="Gene3D" id="3.40.50.2300">
    <property type="match status" value="1"/>
</dbReference>
<dbReference type="PROSITE" id="PS50930">
    <property type="entry name" value="HTH_LYTTR"/>
    <property type="match status" value="1"/>
</dbReference>
<feature type="domain" description="Response regulatory" evidence="3">
    <location>
        <begin position="10"/>
        <end position="124"/>
    </location>
</feature>
<evidence type="ECO:0000313" key="5">
    <source>
        <dbReference type="EMBL" id="MDT0351741.1"/>
    </source>
</evidence>
<feature type="modified residue" description="4-aspartylphosphate" evidence="2">
    <location>
        <position position="61"/>
    </location>
</feature>
<dbReference type="PANTHER" id="PTHR48111">
    <property type="entry name" value="REGULATOR OF RPOS"/>
    <property type="match status" value="1"/>
</dbReference>
<dbReference type="Pfam" id="PF04397">
    <property type="entry name" value="LytTR"/>
    <property type="match status" value="1"/>
</dbReference>
<dbReference type="InterPro" id="IPR011006">
    <property type="entry name" value="CheY-like_superfamily"/>
</dbReference>
<organism evidence="5 6">
    <name type="scientific">Pseudonocardia charpentierae</name>
    <dbReference type="NCBI Taxonomy" id="3075545"/>
    <lineage>
        <taxon>Bacteria</taxon>
        <taxon>Bacillati</taxon>
        <taxon>Actinomycetota</taxon>
        <taxon>Actinomycetes</taxon>
        <taxon>Pseudonocardiales</taxon>
        <taxon>Pseudonocardiaceae</taxon>
        <taxon>Pseudonocardia</taxon>
    </lineage>
</organism>
<dbReference type="GO" id="GO:0003677">
    <property type="term" value="F:DNA binding"/>
    <property type="evidence" value="ECO:0007669"/>
    <property type="project" value="UniProtKB-KW"/>
</dbReference>
<protein>
    <submittedName>
        <fullName evidence="5">LytTR family DNA-binding domain-containing protein</fullName>
    </submittedName>
</protein>
<feature type="domain" description="HTH LytTR-type" evidence="4">
    <location>
        <begin position="143"/>
        <end position="246"/>
    </location>
</feature>
<accession>A0ABU2NCS4</accession>
<evidence type="ECO:0000256" key="1">
    <source>
        <dbReference type="ARBA" id="ARBA00023125"/>
    </source>
</evidence>
<keyword evidence="1 5" id="KW-0238">DNA-binding</keyword>
<evidence type="ECO:0000259" key="3">
    <source>
        <dbReference type="PROSITE" id="PS50110"/>
    </source>
</evidence>
<dbReference type="RefSeq" id="WP_311558171.1">
    <property type="nucleotide sequence ID" value="NZ_JAVREJ010000014.1"/>
</dbReference>
<dbReference type="Pfam" id="PF00072">
    <property type="entry name" value="Response_reg"/>
    <property type="match status" value="1"/>
</dbReference>
<evidence type="ECO:0000259" key="4">
    <source>
        <dbReference type="PROSITE" id="PS50930"/>
    </source>
</evidence>
<dbReference type="PROSITE" id="PS50110">
    <property type="entry name" value="RESPONSE_REGULATORY"/>
    <property type="match status" value="1"/>
</dbReference>
<dbReference type="SMART" id="SM00850">
    <property type="entry name" value="LytTR"/>
    <property type="match status" value="1"/>
</dbReference>
<evidence type="ECO:0000256" key="2">
    <source>
        <dbReference type="PROSITE-ProRule" id="PRU00169"/>
    </source>
</evidence>
<dbReference type="InterPro" id="IPR007492">
    <property type="entry name" value="LytTR_DNA-bd_dom"/>
</dbReference>
<dbReference type="SUPFAM" id="SSF52172">
    <property type="entry name" value="CheY-like"/>
    <property type="match status" value="1"/>
</dbReference>
<dbReference type="Proteomes" id="UP001183202">
    <property type="component" value="Unassembled WGS sequence"/>
</dbReference>
<dbReference type="SMART" id="SM00448">
    <property type="entry name" value="REC"/>
    <property type="match status" value="1"/>
</dbReference>